<evidence type="ECO:0000256" key="4">
    <source>
        <dbReference type="ARBA" id="ARBA00008233"/>
    </source>
</evidence>
<evidence type="ECO:0000256" key="3">
    <source>
        <dbReference type="ARBA" id="ARBA00004496"/>
    </source>
</evidence>
<dbReference type="GO" id="GO:0035694">
    <property type="term" value="P:mitochondrial protein catabolic process"/>
    <property type="evidence" value="ECO:0007669"/>
    <property type="project" value="InterPro"/>
</dbReference>
<dbReference type="Pfam" id="PF16026">
    <property type="entry name" value="MIEAP"/>
    <property type="match status" value="1"/>
</dbReference>
<protein>
    <recommendedName>
        <fullName evidence="5">Mitochondria-eating protein</fullName>
    </recommendedName>
    <alternativeName>
        <fullName evidence="12">Spermatogenesis-associated protein 18</fullName>
    </alternativeName>
</protein>
<evidence type="ECO:0000313" key="14">
    <source>
        <dbReference type="EMBL" id="KAK9721854.1"/>
    </source>
</evidence>
<dbReference type="AlphaFoldDB" id="A0AAW1KPA0"/>
<evidence type="ECO:0000256" key="2">
    <source>
        <dbReference type="ARBA" id="ARBA00004305"/>
    </source>
</evidence>
<organism evidence="14 15">
    <name type="scientific">Popillia japonica</name>
    <name type="common">Japanese beetle</name>
    <dbReference type="NCBI Taxonomy" id="7064"/>
    <lineage>
        <taxon>Eukaryota</taxon>
        <taxon>Metazoa</taxon>
        <taxon>Ecdysozoa</taxon>
        <taxon>Arthropoda</taxon>
        <taxon>Hexapoda</taxon>
        <taxon>Insecta</taxon>
        <taxon>Pterygota</taxon>
        <taxon>Neoptera</taxon>
        <taxon>Endopterygota</taxon>
        <taxon>Coleoptera</taxon>
        <taxon>Polyphaga</taxon>
        <taxon>Scarabaeiformia</taxon>
        <taxon>Scarabaeidae</taxon>
        <taxon>Rutelinae</taxon>
        <taxon>Popillia</taxon>
    </lineage>
</organism>
<dbReference type="Proteomes" id="UP001458880">
    <property type="component" value="Unassembled WGS sequence"/>
</dbReference>
<evidence type="ECO:0000313" key="15">
    <source>
        <dbReference type="Proteomes" id="UP001458880"/>
    </source>
</evidence>
<evidence type="ECO:0000256" key="9">
    <source>
        <dbReference type="ARBA" id="ARBA00023121"/>
    </source>
</evidence>
<comment type="subcellular location">
    <subcellularLocation>
        <location evidence="3">Cytoplasm</location>
    </subcellularLocation>
    <subcellularLocation>
        <location evidence="2">Mitochondrion matrix</location>
    </subcellularLocation>
    <subcellularLocation>
        <location evidence="1">Mitochondrion outer membrane</location>
    </subcellularLocation>
</comment>
<keyword evidence="15" id="KW-1185">Reference proteome</keyword>
<dbReference type="PANTHER" id="PTHR21771">
    <property type="entry name" value="MITOCHONDRIA-EATING PROTEIN-RELATED"/>
    <property type="match status" value="1"/>
</dbReference>
<comment type="similarity">
    <text evidence="4">Belongs to the MIEAP family.</text>
</comment>
<dbReference type="GO" id="GO:0035695">
    <property type="term" value="P:mitophagy by internal vacuole formation"/>
    <property type="evidence" value="ECO:0007669"/>
    <property type="project" value="TreeGrafter"/>
</dbReference>
<dbReference type="PANTHER" id="PTHR21771:SF1">
    <property type="entry name" value="MITOCHONDRIA-EATING PROTEIN"/>
    <property type="match status" value="1"/>
</dbReference>
<evidence type="ECO:0000256" key="11">
    <source>
        <dbReference type="ARBA" id="ARBA00023136"/>
    </source>
</evidence>
<keyword evidence="8" id="KW-0175">Coiled coil</keyword>
<dbReference type="EMBL" id="JASPKY010000194">
    <property type="protein sequence ID" value="KAK9721854.1"/>
    <property type="molecule type" value="Genomic_DNA"/>
</dbReference>
<accession>A0AAW1KPA0</accession>
<evidence type="ECO:0000259" key="13">
    <source>
        <dbReference type="Pfam" id="PF16026"/>
    </source>
</evidence>
<proteinExistence type="inferred from homology"/>
<evidence type="ECO:0000256" key="10">
    <source>
        <dbReference type="ARBA" id="ARBA00023128"/>
    </source>
</evidence>
<evidence type="ECO:0000256" key="8">
    <source>
        <dbReference type="ARBA" id="ARBA00023054"/>
    </source>
</evidence>
<evidence type="ECO:0000256" key="7">
    <source>
        <dbReference type="ARBA" id="ARBA00022787"/>
    </source>
</evidence>
<evidence type="ECO:0000256" key="5">
    <source>
        <dbReference type="ARBA" id="ARBA00019863"/>
    </source>
</evidence>
<dbReference type="GO" id="GO:0008289">
    <property type="term" value="F:lipid binding"/>
    <property type="evidence" value="ECO:0007669"/>
    <property type="project" value="UniProtKB-KW"/>
</dbReference>
<gene>
    <name evidence="14" type="ORF">QE152_g19988</name>
</gene>
<reference evidence="14 15" key="1">
    <citation type="journal article" date="2024" name="BMC Genomics">
        <title>De novo assembly and annotation of Popillia japonica's genome with initial clues to its potential as an invasive pest.</title>
        <authorList>
            <person name="Cucini C."/>
            <person name="Boschi S."/>
            <person name="Funari R."/>
            <person name="Cardaioli E."/>
            <person name="Iannotti N."/>
            <person name="Marturano G."/>
            <person name="Paoli F."/>
            <person name="Bruttini M."/>
            <person name="Carapelli A."/>
            <person name="Frati F."/>
            <person name="Nardi F."/>
        </authorList>
    </citation>
    <scope>NUCLEOTIDE SEQUENCE [LARGE SCALE GENOMIC DNA]</scope>
    <source>
        <strain evidence="14">DMR45628</strain>
    </source>
</reference>
<dbReference type="InterPro" id="IPR031981">
    <property type="entry name" value="MIEAP_C"/>
</dbReference>
<keyword evidence="7" id="KW-1000">Mitochondrion outer membrane</keyword>
<sequence length="370" mass="42322">MESRAQEDGLGDHGLTPNVEGLTHLHAALKTELQRHIEAYKNVLHRLDEMGLCTNDTKKPVDASHQRLLSLHYSDVQQRLIDNKTLLTLLDKPILKQLTPLIDMLATRVQTDKEALVCISQLKRIYSAIDEKPVATLLMSFSRGCGAVLDLMQLPENPCHSDGYHSEPEQEIDKEKDAAGRYASLYYQSRPRALESLNSLPELQQANQLKSKILFSVVVLAFRTCRQLKDSKYKEICRSLHIDIREMNNVSLHSCILQCLTITSATFPLYEVEHQVRALVCRTLQEYKCLDTCEGLRTYIADVTRTAWLLVNHEPPFELDTNFQTPVILQTKKHLRHHLSDRNSENVKHYLWPALVQLNNYVHKAIVITG</sequence>
<keyword evidence="9" id="KW-0446">Lipid-binding</keyword>
<evidence type="ECO:0000256" key="6">
    <source>
        <dbReference type="ARBA" id="ARBA00022490"/>
    </source>
</evidence>
<dbReference type="InterPro" id="IPR026169">
    <property type="entry name" value="MIEAP"/>
</dbReference>
<keyword evidence="11" id="KW-0472">Membrane</keyword>
<evidence type="ECO:0000256" key="12">
    <source>
        <dbReference type="ARBA" id="ARBA00032687"/>
    </source>
</evidence>
<keyword evidence="6" id="KW-0963">Cytoplasm</keyword>
<dbReference type="GO" id="GO:0005759">
    <property type="term" value="C:mitochondrial matrix"/>
    <property type="evidence" value="ECO:0007669"/>
    <property type="project" value="UniProtKB-SubCell"/>
</dbReference>
<keyword evidence="10" id="KW-0496">Mitochondrion</keyword>
<name>A0AAW1KPA0_POPJA</name>
<dbReference type="GO" id="GO:0005741">
    <property type="term" value="C:mitochondrial outer membrane"/>
    <property type="evidence" value="ECO:0007669"/>
    <property type="project" value="UniProtKB-SubCell"/>
</dbReference>
<evidence type="ECO:0000256" key="1">
    <source>
        <dbReference type="ARBA" id="ARBA00004294"/>
    </source>
</evidence>
<feature type="domain" description="Mitochondria-eating protein C-terminal" evidence="13">
    <location>
        <begin position="177"/>
        <end position="369"/>
    </location>
</feature>
<comment type="caution">
    <text evidence="14">The sequence shown here is derived from an EMBL/GenBank/DDBJ whole genome shotgun (WGS) entry which is preliminary data.</text>
</comment>